<dbReference type="PANTHER" id="PTHR11214:SF29">
    <property type="entry name" value="BETA-1,3-GALACTOSYLTRANSFERASE 9"/>
    <property type="match status" value="1"/>
</dbReference>
<dbReference type="Proteomes" id="UP000193380">
    <property type="component" value="Unassembled WGS sequence"/>
</dbReference>
<keyword evidence="4" id="KW-0808">Transferase</keyword>
<keyword evidence="9" id="KW-0472">Membrane</keyword>
<evidence type="ECO:0000256" key="5">
    <source>
        <dbReference type="ARBA" id="ARBA00022692"/>
    </source>
</evidence>
<proteinExistence type="inferred from homology"/>
<dbReference type="EC" id="2.4.1.-" evidence="10"/>
<dbReference type="InterPro" id="IPR002659">
    <property type="entry name" value="Glyco_trans_31"/>
</dbReference>
<keyword evidence="3 10" id="KW-0328">Glycosyltransferase</keyword>
<evidence type="ECO:0000256" key="8">
    <source>
        <dbReference type="ARBA" id="ARBA00023034"/>
    </source>
</evidence>
<keyword evidence="5" id="KW-0812">Transmembrane</keyword>
<evidence type="ECO:0000313" key="11">
    <source>
        <dbReference type="EMBL" id="CDQ63719.1"/>
    </source>
</evidence>
<evidence type="ECO:0000256" key="4">
    <source>
        <dbReference type="ARBA" id="ARBA00022679"/>
    </source>
</evidence>
<dbReference type="GO" id="GO:0006493">
    <property type="term" value="P:protein O-linked glycosylation"/>
    <property type="evidence" value="ECO:0007669"/>
    <property type="project" value="TreeGrafter"/>
</dbReference>
<evidence type="ECO:0000256" key="9">
    <source>
        <dbReference type="ARBA" id="ARBA00023136"/>
    </source>
</evidence>
<sequence>MCYISKFESLSLCSSLCAGCWCFLLFNVLLFHALLFGADFVEEYILQPTPGVYTDGTYYPITNPNACLNSDLFLLTIVFSSPSNHTQRNADLYLGRVMHKDTPDRDPSSPSYLSPALYPDRYLPDYCARTASVLSQDVVRKVYVASAGVRAALPADVFVGLCAWKAGVVPTHSARFSGEKHIHYNDCCYRYLFNTPGMGSEELGTVWADLGQEDGGCSLLETYYGLVACKALTYLDKLSFFNSKGQED</sequence>
<evidence type="ECO:0000256" key="7">
    <source>
        <dbReference type="ARBA" id="ARBA00022989"/>
    </source>
</evidence>
<gene>
    <name evidence="11" type="ORF">GSONMT00069747001</name>
</gene>
<dbReference type="AlphaFoldDB" id="A0A060WEV1"/>
<evidence type="ECO:0000313" key="12">
    <source>
        <dbReference type="Proteomes" id="UP000193380"/>
    </source>
</evidence>
<reference evidence="11" key="2">
    <citation type="submission" date="2014-03" db="EMBL/GenBank/DDBJ databases">
        <authorList>
            <person name="Genoscope - CEA"/>
        </authorList>
    </citation>
    <scope>NUCLEOTIDE SEQUENCE</scope>
</reference>
<reference evidence="11" key="1">
    <citation type="journal article" date="2014" name="Nat. Commun.">
        <title>The rainbow trout genome provides novel insights into evolution after whole-genome duplication in vertebrates.</title>
        <authorList>
            <person name="Berthelot C."/>
            <person name="Brunet F."/>
            <person name="Chalopin D."/>
            <person name="Juanchich A."/>
            <person name="Bernard M."/>
            <person name="Noel B."/>
            <person name="Bento P."/>
            <person name="Da Silva C."/>
            <person name="Labadie K."/>
            <person name="Alberti A."/>
            <person name="Aury J.M."/>
            <person name="Louis A."/>
            <person name="Dehais P."/>
            <person name="Bardou P."/>
            <person name="Montfort J."/>
            <person name="Klopp C."/>
            <person name="Cabau C."/>
            <person name="Gaspin C."/>
            <person name="Thorgaard G.H."/>
            <person name="Boussaha M."/>
            <person name="Quillet E."/>
            <person name="Guyomard R."/>
            <person name="Galiana D."/>
            <person name="Bobe J."/>
            <person name="Volff J.N."/>
            <person name="Genet C."/>
            <person name="Wincker P."/>
            <person name="Jaillon O."/>
            <person name="Roest Crollius H."/>
            <person name="Guiguen Y."/>
        </authorList>
    </citation>
    <scope>NUCLEOTIDE SEQUENCE [LARGE SCALE GENOMIC DNA]</scope>
</reference>
<dbReference type="EMBL" id="FR904448">
    <property type="protein sequence ID" value="CDQ63719.1"/>
    <property type="molecule type" value="Genomic_DNA"/>
</dbReference>
<keyword evidence="8 10" id="KW-0333">Golgi apparatus</keyword>
<comment type="similarity">
    <text evidence="2 10">Belongs to the glycosyltransferase 31 family.</text>
</comment>
<evidence type="ECO:0000256" key="6">
    <source>
        <dbReference type="ARBA" id="ARBA00022968"/>
    </source>
</evidence>
<name>A0A060WEV1_ONCMY</name>
<evidence type="ECO:0000256" key="2">
    <source>
        <dbReference type="ARBA" id="ARBA00008661"/>
    </source>
</evidence>
<dbReference type="GO" id="GO:0000139">
    <property type="term" value="C:Golgi membrane"/>
    <property type="evidence" value="ECO:0007669"/>
    <property type="project" value="UniProtKB-SubCell"/>
</dbReference>
<keyword evidence="7" id="KW-1133">Transmembrane helix</keyword>
<accession>A0A060WEV1</accession>
<evidence type="ECO:0000256" key="3">
    <source>
        <dbReference type="ARBA" id="ARBA00022676"/>
    </source>
</evidence>
<organism evidence="11 12">
    <name type="scientific">Oncorhynchus mykiss</name>
    <name type="common">Rainbow trout</name>
    <name type="synonym">Salmo gairdneri</name>
    <dbReference type="NCBI Taxonomy" id="8022"/>
    <lineage>
        <taxon>Eukaryota</taxon>
        <taxon>Metazoa</taxon>
        <taxon>Chordata</taxon>
        <taxon>Craniata</taxon>
        <taxon>Vertebrata</taxon>
        <taxon>Euteleostomi</taxon>
        <taxon>Actinopterygii</taxon>
        <taxon>Neopterygii</taxon>
        <taxon>Teleostei</taxon>
        <taxon>Protacanthopterygii</taxon>
        <taxon>Salmoniformes</taxon>
        <taxon>Salmonidae</taxon>
        <taxon>Salmoninae</taxon>
        <taxon>Oncorhynchus</taxon>
    </lineage>
</organism>
<dbReference type="Pfam" id="PF01762">
    <property type="entry name" value="Galactosyl_T"/>
    <property type="match status" value="1"/>
</dbReference>
<evidence type="ECO:0000256" key="10">
    <source>
        <dbReference type="RuleBase" id="RU363063"/>
    </source>
</evidence>
<evidence type="ECO:0000256" key="1">
    <source>
        <dbReference type="ARBA" id="ARBA00004323"/>
    </source>
</evidence>
<dbReference type="GO" id="GO:0016758">
    <property type="term" value="F:hexosyltransferase activity"/>
    <property type="evidence" value="ECO:0007669"/>
    <property type="project" value="InterPro"/>
</dbReference>
<dbReference type="STRING" id="8022.A0A060WEV1"/>
<keyword evidence="6" id="KW-0735">Signal-anchor</keyword>
<dbReference type="PaxDb" id="8022-A0A060WEV1"/>
<protein>
    <recommendedName>
        <fullName evidence="10">Hexosyltransferase</fullName>
        <ecNumber evidence="10">2.4.1.-</ecNumber>
    </recommendedName>
</protein>
<dbReference type="PANTHER" id="PTHR11214">
    <property type="entry name" value="BETA-1,3-N-ACETYLGLUCOSAMINYLTRANSFERASE"/>
    <property type="match status" value="1"/>
</dbReference>
<comment type="subcellular location">
    <subcellularLocation>
        <location evidence="1 10">Golgi apparatus membrane</location>
        <topology evidence="1 10">Single-pass type II membrane protein</topology>
    </subcellularLocation>
</comment>